<name>A0AAD8Z866_9TELE</name>
<evidence type="ECO:0000256" key="11">
    <source>
        <dbReference type="RuleBase" id="RU004973"/>
    </source>
</evidence>
<dbReference type="GO" id="GO:0005834">
    <property type="term" value="C:heterotrimeric G-protein complex"/>
    <property type="evidence" value="ECO:0007669"/>
    <property type="project" value="InterPro"/>
</dbReference>
<keyword evidence="6" id="KW-0274">FAD</keyword>
<evidence type="ECO:0000259" key="14">
    <source>
        <dbReference type="PROSITE" id="PS50058"/>
    </source>
</evidence>
<proteinExistence type="inferred from homology"/>
<dbReference type="PANTHER" id="PTHR46091">
    <property type="entry name" value="BLR7054 PROTEIN"/>
    <property type="match status" value="1"/>
</dbReference>
<evidence type="ECO:0000256" key="13">
    <source>
        <dbReference type="SAM" id="Phobius"/>
    </source>
</evidence>
<evidence type="ECO:0000313" key="16">
    <source>
        <dbReference type="Proteomes" id="UP001239994"/>
    </source>
</evidence>
<keyword evidence="9 11" id="KW-0472">Membrane</keyword>
<dbReference type="AlphaFoldDB" id="A0AAD8Z866"/>
<evidence type="ECO:0000256" key="7">
    <source>
        <dbReference type="ARBA" id="ARBA00022857"/>
    </source>
</evidence>
<dbReference type="GO" id="GO:0031681">
    <property type="term" value="F:G-protein beta-subunit binding"/>
    <property type="evidence" value="ECO:0007669"/>
    <property type="project" value="InterPro"/>
</dbReference>
<dbReference type="Pfam" id="PF00631">
    <property type="entry name" value="G-gamma"/>
    <property type="match status" value="1"/>
</dbReference>
<dbReference type="CDD" id="cd00068">
    <property type="entry name" value="GGL"/>
    <property type="match status" value="1"/>
</dbReference>
<dbReference type="InterPro" id="IPR001770">
    <property type="entry name" value="G-protein_gamma"/>
</dbReference>
<evidence type="ECO:0000256" key="12">
    <source>
        <dbReference type="SAM" id="MobiDB-lite"/>
    </source>
</evidence>
<gene>
    <name evidence="15" type="ORF">P4O66_011182</name>
</gene>
<dbReference type="SMART" id="SM01224">
    <property type="entry name" value="G_gamma"/>
    <property type="match status" value="1"/>
</dbReference>
<dbReference type="EMBL" id="JAROKS010000017">
    <property type="protein sequence ID" value="KAK1794287.1"/>
    <property type="molecule type" value="Genomic_DNA"/>
</dbReference>
<dbReference type="InterPro" id="IPR036188">
    <property type="entry name" value="FAD/NAD-bd_sf"/>
</dbReference>
<evidence type="ECO:0000256" key="9">
    <source>
        <dbReference type="ARBA" id="ARBA00023136"/>
    </source>
</evidence>
<feature type="domain" description="G protein gamma" evidence="14">
    <location>
        <begin position="25"/>
        <end position="88"/>
    </location>
</feature>
<organism evidence="15 16">
    <name type="scientific">Electrophorus voltai</name>
    <dbReference type="NCBI Taxonomy" id="2609070"/>
    <lineage>
        <taxon>Eukaryota</taxon>
        <taxon>Metazoa</taxon>
        <taxon>Chordata</taxon>
        <taxon>Craniata</taxon>
        <taxon>Vertebrata</taxon>
        <taxon>Euteleostomi</taxon>
        <taxon>Actinopterygii</taxon>
        <taxon>Neopterygii</taxon>
        <taxon>Teleostei</taxon>
        <taxon>Ostariophysi</taxon>
        <taxon>Gymnotiformes</taxon>
        <taxon>Gymnotoidei</taxon>
        <taxon>Gymnotidae</taxon>
        <taxon>Electrophorus</taxon>
    </lineage>
</organism>
<accession>A0AAD8Z866</accession>
<dbReference type="Proteomes" id="UP001239994">
    <property type="component" value="Unassembled WGS sequence"/>
</dbReference>
<sequence>MGSSGIGDLQGQTPTGSDKKPRAKMARDMTDKDILKMELEQLQKEVSTHRTAISITASELIANIVAQSAEDPLIKGVPEDKNPFKEKGGDIKRLQKKASTIMKDPSLTAHGMSPCFLEVPRMWLVVFLVCLLVWAGGTYWYLFGKPSPFSLESVRLPGPLELDQKMRYKVLKQGFSRERVPENLDAIVIGSGIGGMTAAATLAKLGKRVLVLEQHDQAGGCCHTYVEKGFEFDVGLHYIGQLHENSLFKIVLDQITEGQLEFVKLDKHFDTIVIGTGDEHRKYTIYTGKTEMEEHLKKQFPDDVKAVKEFFKIMKISARKTHYLATMKLIPQWVALLLLKSGIADLCSPIFRLVGSSATTVANSLTTNKDLQTIFSYFFYGVPPKESSCAINALLLHHYKRGAYYPKGGASEIPFHITKVIQKFGGQVLVRAPVNRILVDSKGVAYGVTVQKEQGDVEVRAPVIISNCGIFNTFHKLLPPEICAKPAIQKRLSMVKPARGSFLVFSGFEATQEELGINSTNLWLYKSNDMDGIMDEFFSMGKDEAPDNIPMMFITFPSTKDPTSKIRHPGKSCMTILTMVRYEWFEEWKDTTVKKRGDDYLEYKMRFAKHLFDWACTYFPKLRDKLVFQDIATPLTNTHYLGAYLGAMYSAEHNLERFQAEAIARNRCDTPVKNLFISGQDVFSCGIAGAVHGGLLCASTVLGHIVYIDLLLIKKKLKRKKAREMFQSAKKMQ</sequence>
<keyword evidence="7" id="KW-0521">NADP</keyword>
<dbReference type="Gene3D" id="3.50.50.60">
    <property type="entry name" value="FAD/NAD(P)-binding domain"/>
    <property type="match status" value="2"/>
</dbReference>
<dbReference type="InterPro" id="IPR015898">
    <property type="entry name" value="G-protein_gamma-like_dom"/>
</dbReference>
<comment type="subcellular location">
    <subcellularLocation>
        <location evidence="11">Cell membrane</location>
        <topology evidence="11">Lipid-anchor</topology>
        <orientation evidence="11">Cytoplasmic side</orientation>
    </subcellularLocation>
</comment>
<keyword evidence="3 11" id="KW-1003">Cell membrane</keyword>
<comment type="similarity">
    <text evidence="1">Belongs to the carotenoid/retinoid oxidoreductase family. CrtISO subfamily.</text>
</comment>
<comment type="caution">
    <text evidence="15">The sequence shown here is derived from an EMBL/GenBank/DDBJ whole genome shotgun (WGS) entry which is preliminary data.</text>
</comment>
<evidence type="ECO:0000256" key="1">
    <source>
        <dbReference type="ARBA" id="ARBA00005855"/>
    </source>
</evidence>
<feature type="compositionally biased region" description="Basic and acidic residues" evidence="12">
    <location>
        <begin position="17"/>
        <end position="28"/>
    </location>
</feature>
<dbReference type="GO" id="GO:0007186">
    <property type="term" value="P:G protein-coupled receptor signaling pathway"/>
    <property type="evidence" value="ECO:0007669"/>
    <property type="project" value="InterPro"/>
</dbReference>
<keyword evidence="5" id="KW-0732">Signal</keyword>
<keyword evidence="16" id="KW-1185">Reference proteome</keyword>
<evidence type="ECO:0000256" key="4">
    <source>
        <dbReference type="ARBA" id="ARBA00022630"/>
    </source>
</evidence>
<reference evidence="15" key="1">
    <citation type="submission" date="2023-03" db="EMBL/GenBank/DDBJ databases">
        <title>Electrophorus voltai genome.</title>
        <authorList>
            <person name="Bian C."/>
        </authorList>
    </citation>
    <scope>NUCLEOTIDE SEQUENCE</scope>
    <source>
        <strain evidence="15">CB-2022</strain>
        <tissue evidence="15">Muscle</tissue>
    </source>
</reference>
<keyword evidence="13" id="KW-1133">Transmembrane helix</keyword>
<dbReference type="SUPFAM" id="SSF48670">
    <property type="entry name" value="Transducin (heterotrimeric G protein), gamma chain"/>
    <property type="match status" value="1"/>
</dbReference>
<keyword evidence="4" id="KW-0285">Flavoprotein</keyword>
<evidence type="ECO:0000256" key="2">
    <source>
        <dbReference type="ARBA" id="ARBA00007431"/>
    </source>
</evidence>
<dbReference type="PRINTS" id="PR00321">
    <property type="entry name" value="GPROTEING"/>
</dbReference>
<dbReference type="GO" id="GO:0016491">
    <property type="term" value="F:oxidoreductase activity"/>
    <property type="evidence" value="ECO:0007669"/>
    <property type="project" value="InterPro"/>
</dbReference>
<dbReference type="InterPro" id="IPR036284">
    <property type="entry name" value="GGL_sf"/>
</dbReference>
<dbReference type="Gene3D" id="4.10.260.10">
    <property type="entry name" value="Transducin (heterotrimeric G protein), gamma chain"/>
    <property type="match status" value="1"/>
</dbReference>
<feature type="region of interest" description="Disordered" evidence="12">
    <location>
        <begin position="1"/>
        <end position="28"/>
    </location>
</feature>
<dbReference type="InterPro" id="IPR052206">
    <property type="entry name" value="Retinol_saturase"/>
</dbReference>
<dbReference type="PROSITE" id="PS50058">
    <property type="entry name" value="G_PROTEIN_GAMMA"/>
    <property type="match status" value="1"/>
</dbReference>
<comment type="subunit">
    <text evidence="11">G proteins are composed of 3 units; alpha, beta and gamma.</text>
</comment>
<dbReference type="PANTHER" id="PTHR46091:SF2">
    <property type="entry name" value="AMINE OXIDASE DOMAIN-CONTAINING PROTEIN"/>
    <property type="match status" value="1"/>
</dbReference>
<comment type="similarity">
    <text evidence="2 11">Belongs to the G protein gamma family.</text>
</comment>
<dbReference type="Pfam" id="PF01593">
    <property type="entry name" value="Amino_oxidase"/>
    <property type="match status" value="1"/>
</dbReference>
<keyword evidence="13" id="KW-0812">Transmembrane</keyword>
<keyword evidence="11" id="KW-0449">Lipoprotein</keyword>
<feature type="transmembrane region" description="Helical" evidence="13">
    <location>
        <begin position="122"/>
        <end position="142"/>
    </location>
</feature>
<evidence type="ECO:0000256" key="10">
    <source>
        <dbReference type="ARBA" id="ARBA00023224"/>
    </source>
</evidence>
<dbReference type="SUPFAM" id="SSF51905">
    <property type="entry name" value="FAD/NAD(P)-binding domain"/>
    <property type="match status" value="1"/>
</dbReference>
<protein>
    <recommendedName>
        <fullName evidence="11">Guanine nucleotide-binding protein subunit gamma</fullName>
    </recommendedName>
</protein>
<evidence type="ECO:0000256" key="3">
    <source>
        <dbReference type="ARBA" id="ARBA00022475"/>
    </source>
</evidence>
<evidence type="ECO:0000256" key="5">
    <source>
        <dbReference type="ARBA" id="ARBA00022729"/>
    </source>
</evidence>
<feature type="transmembrane region" description="Helical" evidence="13">
    <location>
        <begin position="690"/>
        <end position="713"/>
    </location>
</feature>
<keyword evidence="8" id="KW-0520">NAD</keyword>
<comment type="function">
    <text evidence="11">Guanine nucleotide-binding proteins (G proteins) are involved as a modulator or transducer in various transmembrane signaling systems. The beta and gamma chains are required for the GTPase activity, for replacement of GDP by GTP, and for G protein-effector interaction.</text>
</comment>
<evidence type="ECO:0000256" key="8">
    <source>
        <dbReference type="ARBA" id="ARBA00023027"/>
    </source>
</evidence>
<dbReference type="SMART" id="SM00224">
    <property type="entry name" value="GGL"/>
    <property type="match status" value="1"/>
</dbReference>
<evidence type="ECO:0000313" key="15">
    <source>
        <dbReference type="EMBL" id="KAK1794287.1"/>
    </source>
</evidence>
<dbReference type="InterPro" id="IPR002937">
    <property type="entry name" value="Amino_oxidase"/>
</dbReference>
<keyword evidence="10 11" id="KW-0807">Transducer</keyword>
<evidence type="ECO:0000256" key="6">
    <source>
        <dbReference type="ARBA" id="ARBA00022827"/>
    </source>
</evidence>